<evidence type="ECO:0000256" key="2">
    <source>
        <dbReference type="ARBA" id="ARBA00007400"/>
    </source>
</evidence>
<dbReference type="InterPro" id="IPR002656">
    <property type="entry name" value="Acyl_transf_3_dom"/>
</dbReference>
<evidence type="ECO:0000256" key="3">
    <source>
        <dbReference type="SAM" id="Phobius"/>
    </source>
</evidence>
<keyword evidence="6" id="KW-1185">Reference proteome</keyword>
<dbReference type="InterPro" id="IPR050879">
    <property type="entry name" value="Acyltransferase_3"/>
</dbReference>
<sequence length="353" mass="40052">MKNENKSLTGLRGLLALSIVLYHIYGSSVLEGYIPEQTNSIFLLNYAGPISVNLFFVISGYLITGSLVSKGSIWEFAKNRFLRIYPVFLTIHLMIFAVGPFVGYKWMTGISVRDYIIHFFSNALMLPGIFPLPIAQIVAWSLSYELAFYLIAASVWATARSCSLPRIAKYAVYALLVTLCVVLVYYRKDMLFFAVGVIFYISRNSLSRSWDRSPGFYFSGIIYLSGMFWSYYALDTPIIIALPLAFLLFIGIVQESGLLAQLLRSQVMHYLGRISFSLYMWHTMVMFGLKILAPKLSAMIGAPTFWVYAVLSLSLSLIVSDLSYRIIERWFTDRIRKTKKAVSPDKRTALNEA</sequence>
<comment type="similarity">
    <text evidence="2">Belongs to the acyltransferase 3 family.</text>
</comment>
<dbReference type="RefSeq" id="WP_229526267.1">
    <property type="nucleotide sequence ID" value="NZ_JAFFQR010000112.1"/>
</dbReference>
<accession>A0ABW4D8K6</accession>
<evidence type="ECO:0000256" key="1">
    <source>
        <dbReference type="ARBA" id="ARBA00004370"/>
    </source>
</evidence>
<feature type="transmembrane region" description="Helical" evidence="3">
    <location>
        <begin position="214"/>
        <end position="232"/>
    </location>
</feature>
<feature type="transmembrane region" description="Helical" evidence="3">
    <location>
        <begin position="12"/>
        <end position="30"/>
    </location>
</feature>
<feature type="transmembrane region" description="Helical" evidence="3">
    <location>
        <begin position="171"/>
        <end position="202"/>
    </location>
</feature>
<name>A0ABW4D8K6_9BACL</name>
<proteinExistence type="inferred from homology"/>
<dbReference type="Proteomes" id="UP001597340">
    <property type="component" value="Unassembled WGS sequence"/>
</dbReference>
<dbReference type="PANTHER" id="PTHR23028">
    <property type="entry name" value="ACETYLTRANSFERASE"/>
    <property type="match status" value="1"/>
</dbReference>
<dbReference type="EMBL" id="JBHTNZ010000002">
    <property type="protein sequence ID" value="MFD1460283.1"/>
    <property type="molecule type" value="Genomic_DNA"/>
</dbReference>
<keyword evidence="3" id="KW-0472">Membrane</keyword>
<feature type="transmembrane region" description="Helical" evidence="3">
    <location>
        <begin position="305"/>
        <end position="327"/>
    </location>
</feature>
<feature type="transmembrane region" description="Helical" evidence="3">
    <location>
        <begin position="142"/>
        <end position="159"/>
    </location>
</feature>
<evidence type="ECO:0000259" key="4">
    <source>
        <dbReference type="Pfam" id="PF01757"/>
    </source>
</evidence>
<gene>
    <name evidence="5" type="ORF">ACFQ5D_02220</name>
</gene>
<keyword evidence="3" id="KW-1133">Transmembrane helix</keyword>
<organism evidence="5 6">
    <name type="scientific">Paenibacillus farraposensis</name>
    <dbReference type="NCBI Taxonomy" id="2807095"/>
    <lineage>
        <taxon>Bacteria</taxon>
        <taxon>Bacillati</taxon>
        <taxon>Bacillota</taxon>
        <taxon>Bacilli</taxon>
        <taxon>Bacillales</taxon>
        <taxon>Paenibacillaceae</taxon>
        <taxon>Paenibacillus</taxon>
    </lineage>
</organism>
<dbReference type="EC" id="2.3.-.-" evidence="5"/>
<keyword evidence="3" id="KW-0812">Transmembrane</keyword>
<dbReference type="GO" id="GO:0016746">
    <property type="term" value="F:acyltransferase activity"/>
    <property type="evidence" value="ECO:0007669"/>
    <property type="project" value="UniProtKB-KW"/>
</dbReference>
<feature type="transmembrane region" description="Helical" evidence="3">
    <location>
        <begin position="81"/>
        <end position="103"/>
    </location>
</feature>
<reference evidence="6" key="1">
    <citation type="journal article" date="2019" name="Int. J. Syst. Evol. Microbiol.">
        <title>The Global Catalogue of Microorganisms (GCM) 10K type strain sequencing project: providing services to taxonomists for standard genome sequencing and annotation.</title>
        <authorList>
            <consortium name="The Broad Institute Genomics Platform"/>
            <consortium name="The Broad Institute Genome Sequencing Center for Infectious Disease"/>
            <person name="Wu L."/>
            <person name="Ma J."/>
        </authorList>
    </citation>
    <scope>NUCLEOTIDE SEQUENCE [LARGE SCALE GENOMIC DNA]</scope>
    <source>
        <strain evidence="6">CCM 9147</strain>
    </source>
</reference>
<comment type="caution">
    <text evidence="5">The sequence shown here is derived from an EMBL/GenBank/DDBJ whole genome shotgun (WGS) entry which is preliminary data.</text>
</comment>
<comment type="subcellular location">
    <subcellularLocation>
        <location evidence="1">Membrane</location>
    </subcellularLocation>
</comment>
<evidence type="ECO:0000313" key="6">
    <source>
        <dbReference type="Proteomes" id="UP001597340"/>
    </source>
</evidence>
<feature type="transmembrane region" description="Helical" evidence="3">
    <location>
        <begin position="50"/>
        <end position="69"/>
    </location>
</feature>
<feature type="domain" description="Acyltransferase 3" evidence="4">
    <location>
        <begin position="6"/>
        <end position="323"/>
    </location>
</feature>
<keyword evidence="5" id="KW-0012">Acyltransferase</keyword>
<dbReference type="PANTHER" id="PTHR23028:SF53">
    <property type="entry name" value="ACYL_TRANSF_3 DOMAIN-CONTAINING PROTEIN"/>
    <property type="match status" value="1"/>
</dbReference>
<protein>
    <submittedName>
        <fullName evidence="5">Acyltransferase family protein</fullName>
        <ecNumber evidence="5">2.3.-.-</ecNumber>
    </submittedName>
</protein>
<evidence type="ECO:0000313" key="5">
    <source>
        <dbReference type="EMBL" id="MFD1460283.1"/>
    </source>
</evidence>
<keyword evidence="5" id="KW-0808">Transferase</keyword>
<feature type="transmembrane region" description="Helical" evidence="3">
    <location>
        <begin position="238"/>
        <end position="258"/>
    </location>
</feature>
<dbReference type="Pfam" id="PF01757">
    <property type="entry name" value="Acyl_transf_3"/>
    <property type="match status" value="1"/>
</dbReference>
<feature type="transmembrane region" description="Helical" evidence="3">
    <location>
        <begin position="270"/>
        <end position="293"/>
    </location>
</feature>